<dbReference type="EMBL" id="JAQQWE010000010">
    <property type="protein sequence ID" value="KAK7937472.1"/>
    <property type="molecule type" value="Genomic_DNA"/>
</dbReference>
<keyword evidence="2" id="KW-1185">Reference proteome</keyword>
<accession>A0ABR1PSP9</accession>
<protein>
    <submittedName>
        <fullName evidence="1">Uncharacterized protein</fullName>
    </submittedName>
</protein>
<proteinExistence type="predicted"/>
<sequence length="176" mass="18364">MIGAKGFLAATRLFQRTALCSDASIAPWSGYLVGAGRAPAVVAAVGAVFVVELGSVRAGCRSTVGWEPGTRIMLTLRSSRRRQLPRTLPSHGSVGNDSPAILVGDDVVDRQRVHCGSGNCCNILGVGFVLGIRVAVYASNGIRVVAGVRLGLEMDGFDLAARSCRSAVARPRMARG</sequence>
<dbReference type="GeneID" id="92083624"/>
<gene>
    <name evidence="1" type="ORF">PG986_014340</name>
</gene>
<name>A0ABR1PSP9_9PEZI</name>
<dbReference type="RefSeq" id="XP_066692800.1">
    <property type="nucleotide sequence ID" value="XM_066850562.1"/>
</dbReference>
<reference evidence="1 2" key="1">
    <citation type="submission" date="2023-01" db="EMBL/GenBank/DDBJ databases">
        <title>Analysis of 21 Apiospora genomes using comparative genomics revels a genus with tremendous synthesis potential of carbohydrate active enzymes and secondary metabolites.</title>
        <authorList>
            <person name="Sorensen T."/>
        </authorList>
    </citation>
    <scope>NUCLEOTIDE SEQUENCE [LARGE SCALE GENOMIC DNA]</scope>
    <source>
        <strain evidence="1 2">CBS 24483</strain>
    </source>
</reference>
<dbReference type="Proteomes" id="UP001391051">
    <property type="component" value="Unassembled WGS sequence"/>
</dbReference>
<evidence type="ECO:0000313" key="2">
    <source>
        <dbReference type="Proteomes" id="UP001391051"/>
    </source>
</evidence>
<organism evidence="1 2">
    <name type="scientific">Apiospora aurea</name>
    <dbReference type="NCBI Taxonomy" id="335848"/>
    <lineage>
        <taxon>Eukaryota</taxon>
        <taxon>Fungi</taxon>
        <taxon>Dikarya</taxon>
        <taxon>Ascomycota</taxon>
        <taxon>Pezizomycotina</taxon>
        <taxon>Sordariomycetes</taxon>
        <taxon>Xylariomycetidae</taxon>
        <taxon>Amphisphaeriales</taxon>
        <taxon>Apiosporaceae</taxon>
        <taxon>Apiospora</taxon>
    </lineage>
</organism>
<comment type="caution">
    <text evidence="1">The sequence shown here is derived from an EMBL/GenBank/DDBJ whole genome shotgun (WGS) entry which is preliminary data.</text>
</comment>
<evidence type="ECO:0000313" key="1">
    <source>
        <dbReference type="EMBL" id="KAK7937472.1"/>
    </source>
</evidence>